<dbReference type="STRING" id="36849.OXPF_14520"/>
<name>A0A0P8YYV2_9CLOT</name>
<proteinExistence type="predicted"/>
<dbReference type="RefSeq" id="WP_054874521.1">
    <property type="nucleotide sequence ID" value="NZ_LKET01000028.1"/>
</dbReference>
<dbReference type="InterPro" id="IPR037523">
    <property type="entry name" value="VOC_core"/>
</dbReference>
<keyword evidence="3" id="KW-1185">Reference proteome</keyword>
<dbReference type="Proteomes" id="UP000050326">
    <property type="component" value="Unassembled WGS sequence"/>
</dbReference>
<protein>
    <submittedName>
        <fullName evidence="2">Glyoxalase-like domain protein</fullName>
    </submittedName>
</protein>
<reference evidence="2 3" key="1">
    <citation type="submission" date="2015-09" db="EMBL/GenBank/DDBJ databases">
        <title>Genome sequence of Oxobacter pfennigii DSM 3222.</title>
        <authorList>
            <person name="Poehlein A."/>
            <person name="Bengelsdorf F.R."/>
            <person name="Schiel-Bengelsdorf B."/>
            <person name="Duerre P."/>
            <person name="Daniel R."/>
        </authorList>
    </citation>
    <scope>NUCLEOTIDE SEQUENCE [LARGE SCALE GENOMIC DNA]</scope>
    <source>
        <strain evidence="2 3">DSM 3222</strain>
    </source>
</reference>
<evidence type="ECO:0000313" key="2">
    <source>
        <dbReference type="EMBL" id="KPU44974.1"/>
    </source>
</evidence>
<organism evidence="2 3">
    <name type="scientific">Oxobacter pfennigii</name>
    <dbReference type="NCBI Taxonomy" id="36849"/>
    <lineage>
        <taxon>Bacteria</taxon>
        <taxon>Bacillati</taxon>
        <taxon>Bacillota</taxon>
        <taxon>Clostridia</taxon>
        <taxon>Eubacteriales</taxon>
        <taxon>Clostridiaceae</taxon>
        <taxon>Oxobacter</taxon>
    </lineage>
</organism>
<dbReference type="PROSITE" id="PS51819">
    <property type="entry name" value="VOC"/>
    <property type="match status" value="1"/>
</dbReference>
<dbReference type="EMBL" id="LKET01000028">
    <property type="protein sequence ID" value="KPU44974.1"/>
    <property type="molecule type" value="Genomic_DNA"/>
</dbReference>
<dbReference type="SUPFAM" id="SSF54593">
    <property type="entry name" value="Glyoxalase/Bleomycin resistance protein/Dihydroxybiphenyl dioxygenase"/>
    <property type="match status" value="1"/>
</dbReference>
<evidence type="ECO:0000259" key="1">
    <source>
        <dbReference type="PROSITE" id="PS51819"/>
    </source>
</evidence>
<dbReference type="PATRIC" id="fig|36849.3.peg.1539"/>
<dbReference type="Gene3D" id="3.10.180.10">
    <property type="entry name" value="2,3-Dihydroxybiphenyl 1,2-Dioxygenase, domain 1"/>
    <property type="match status" value="1"/>
</dbReference>
<evidence type="ECO:0000313" key="3">
    <source>
        <dbReference type="Proteomes" id="UP000050326"/>
    </source>
</evidence>
<comment type="caution">
    <text evidence="2">The sequence shown here is derived from an EMBL/GenBank/DDBJ whole genome shotgun (WGS) entry which is preliminary data.</text>
</comment>
<dbReference type="AlphaFoldDB" id="A0A0P8YYV2"/>
<dbReference type="OrthoDB" id="9788468at2"/>
<feature type="domain" description="VOC" evidence="1">
    <location>
        <begin position="4"/>
        <end position="148"/>
    </location>
</feature>
<dbReference type="InterPro" id="IPR029068">
    <property type="entry name" value="Glyas_Bleomycin-R_OHBP_Dase"/>
</dbReference>
<sequence length="154" mass="17280">MKIKYVHTNIIANDWKKVSLFYQKVFGCKPIPPERNLKGEWVDKLTGLPDAHITGEHLALPGYEGSFPTLEIFSYGSMINNNSKEINNVGFGHLAFEVDDVENVLQRIKEEGGGQVGELIKAEYPNNVIATLVYAKDIEGNIIELQSWETKSDV</sequence>
<gene>
    <name evidence="2" type="ORF">OXPF_14520</name>
</gene>
<accession>A0A0P8YYV2</accession>
<dbReference type="InterPro" id="IPR004360">
    <property type="entry name" value="Glyas_Fos-R_dOase_dom"/>
</dbReference>
<dbReference type="Pfam" id="PF00903">
    <property type="entry name" value="Glyoxalase"/>
    <property type="match status" value="1"/>
</dbReference>